<evidence type="ECO:0000256" key="4">
    <source>
        <dbReference type="ARBA" id="ARBA00022519"/>
    </source>
</evidence>
<feature type="transmembrane region" description="Helical" evidence="11">
    <location>
        <begin position="156"/>
        <end position="178"/>
    </location>
</feature>
<dbReference type="InterPro" id="IPR039421">
    <property type="entry name" value="Type_1_exporter"/>
</dbReference>
<feature type="transmembrane region" description="Helical" evidence="11">
    <location>
        <begin position="12"/>
        <end position="28"/>
    </location>
</feature>
<name>A0A7H2BB90_9MICC</name>
<feature type="domain" description="ABC transporter" evidence="12">
    <location>
        <begin position="355"/>
        <end position="592"/>
    </location>
</feature>
<dbReference type="SMART" id="SM00382">
    <property type="entry name" value="AAA"/>
    <property type="match status" value="1"/>
</dbReference>
<proteinExistence type="inferred from homology"/>
<accession>A0A7H2BB90</accession>
<dbReference type="EMBL" id="CP061539">
    <property type="protein sequence ID" value="QNV36936.1"/>
    <property type="molecule type" value="Genomic_DNA"/>
</dbReference>
<gene>
    <name evidence="14" type="ORF">IDM49_06570</name>
</gene>
<dbReference type="InterPro" id="IPR017871">
    <property type="entry name" value="ABC_transporter-like_CS"/>
</dbReference>
<dbReference type="PANTHER" id="PTHR43394:SF1">
    <property type="entry name" value="ATP-BINDING CASSETTE SUB-FAMILY B MEMBER 10, MITOCHONDRIAL"/>
    <property type="match status" value="1"/>
</dbReference>
<keyword evidence="5 11" id="KW-0812">Transmembrane</keyword>
<dbReference type="SUPFAM" id="SSF52540">
    <property type="entry name" value="P-loop containing nucleoside triphosphate hydrolases"/>
    <property type="match status" value="1"/>
</dbReference>
<keyword evidence="6" id="KW-0547">Nucleotide-binding</keyword>
<dbReference type="PROSITE" id="PS50893">
    <property type="entry name" value="ABC_TRANSPORTER_2"/>
    <property type="match status" value="1"/>
</dbReference>
<dbReference type="InterPro" id="IPR003439">
    <property type="entry name" value="ABC_transporter-like_ATP-bd"/>
</dbReference>
<dbReference type="PANTHER" id="PTHR43394">
    <property type="entry name" value="ATP-DEPENDENT PERMEASE MDL1, MITOCHONDRIAL"/>
    <property type="match status" value="1"/>
</dbReference>
<comment type="subcellular location">
    <subcellularLocation>
        <location evidence="1">Cell inner membrane</location>
        <topology evidence="1">Multi-pass membrane protein</topology>
    </subcellularLocation>
</comment>
<dbReference type="FunFam" id="3.40.50.300:FF:000221">
    <property type="entry name" value="Multidrug ABC transporter ATP-binding protein"/>
    <property type="match status" value="1"/>
</dbReference>
<dbReference type="CDD" id="cd18548">
    <property type="entry name" value="ABC_6TM_Tm287_like"/>
    <property type="match status" value="1"/>
</dbReference>
<dbReference type="GO" id="GO:0005524">
    <property type="term" value="F:ATP binding"/>
    <property type="evidence" value="ECO:0007669"/>
    <property type="project" value="UniProtKB-KW"/>
</dbReference>
<keyword evidence="9 11" id="KW-0472">Membrane</keyword>
<keyword evidence="4" id="KW-0997">Cell inner membrane</keyword>
<dbReference type="GO" id="GO:0005886">
    <property type="term" value="C:plasma membrane"/>
    <property type="evidence" value="ECO:0007669"/>
    <property type="project" value="UniProtKB-SubCell"/>
</dbReference>
<dbReference type="AlphaFoldDB" id="A0A7H2BB90"/>
<comment type="similarity">
    <text evidence="10">Belongs to the ABC transporter superfamily. Siderophore-Fe(3+) uptake transporter (SIUT) (TC 3.A.1.21) family.</text>
</comment>
<dbReference type="InterPro" id="IPR011527">
    <property type="entry name" value="ABC1_TM_dom"/>
</dbReference>
<evidence type="ECO:0000256" key="6">
    <source>
        <dbReference type="ARBA" id="ARBA00022741"/>
    </source>
</evidence>
<feature type="domain" description="ABC transmembrane type-1" evidence="13">
    <location>
        <begin position="16"/>
        <end position="305"/>
    </location>
</feature>
<dbReference type="Proteomes" id="UP000516404">
    <property type="component" value="Chromosome"/>
</dbReference>
<evidence type="ECO:0000256" key="3">
    <source>
        <dbReference type="ARBA" id="ARBA00022475"/>
    </source>
</evidence>
<evidence type="ECO:0000256" key="10">
    <source>
        <dbReference type="ARBA" id="ARBA00023455"/>
    </source>
</evidence>
<evidence type="ECO:0000256" key="9">
    <source>
        <dbReference type="ARBA" id="ARBA00023136"/>
    </source>
</evidence>
<feature type="transmembrane region" description="Helical" evidence="11">
    <location>
        <begin position="237"/>
        <end position="259"/>
    </location>
</feature>
<keyword evidence="7 14" id="KW-0067">ATP-binding</keyword>
<evidence type="ECO:0000313" key="15">
    <source>
        <dbReference type="Proteomes" id="UP000516404"/>
    </source>
</evidence>
<evidence type="ECO:0000256" key="8">
    <source>
        <dbReference type="ARBA" id="ARBA00022989"/>
    </source>
</evidence>
<dbReference type="PROSITE" id="PS50929">
    <property type="entry name" value="ABC_TM1F"/>
    <property type="match status" value="1"/>
</dbReference>
<evidence type="ECO:0000256" key="11">
    <source>
        <dbReference type="SAM" id="Phobius"/>
    </source>
</evidence>
<evidence type="ECO:0000259" key="13">
    <source>
        <dbReference type="PROSITE" id="PS50929"/>
    </source>
</evidence>
<dbReference type="Pfam" id="PF00664">
    <property type="entry name" value="ABC_membrane"/>
    <property type="match status" value="1"/>
</dbReference>
<reference evidence="14 15" key="1">
    <citation type="submission" date="2020-09" db="EMBL/GenBank/DDBJ databases">
        <title>Investigation of environmental microbes.</title>
        <authorList>
            <person name="Ou Y."/>
            <person name="Kang Q."/>
        </authorList>
    </citation>
    <scope>NUCLEOTIDE SEQUENCE [LARGE SCALE GENOMIC DNA]</scope>
    <source>
        <strain evidence="14 15">KJZ-14</strain>
    </source>
</reference>
<protein>
    <submittedName>
        <fullName evidence="14">ABC transporter ATP-binding protein</fullName>
    </submittedName>
</protein>
<dbReference type="Gene3D" id="3.40.50.300">
    <property type="entry name" value="P-loop containing nucleotide triphosphate hydrolases"/>
    <property type="match status" value="1"/>
</dbReference>
<keyword evidence="8 11" id="KW-1133">Transmembrane helix</keyword>
<evidence type="ECO:0000259" key="12">
    <source>
        <dbReference type="PROSITE" id="PS50893"/>
    </source>
</evidence>
<dbReference type="Gene3D" id="1.20.1560.10">
    <property type="entry name" value="ABC transporter type 1, transmembrane domain"/>
    <property type="match status" value="1"/>
</dbReference>
<dbReference type="GO" id="GO:0015421">
    <property type="term" value="F:ABC-type oligopeptide transporter activity"/>
    <property type="evidence" value="ECO:0007669"/>
    <property type="project" value="TreeGrafter"/>
</dbReference>
<evidence type="ECO:0000256" key="5">
    <source>
        <dbReference type="ARBA" id="ARBA00022692"/>
    </source>
</evidence>
<evidence type="ECO:0000256" key="1">
    <source>
        <dbReference type="ARBA" id="ARBA00004429"/>
    </source>
</evidence>
<feature type="transmembrane region" description="Helical" evidence="11">
    <location>
        <begin position="126"/>
        <end position="144"/>
    </location>
</feature>
<evidence type="ECO:0000256" key="2">
    <source>
        <dbReference type="ARBA" id="ARBA00022448"/>
    </source>
</evidence>
<dbReference type="SUPFAM" id="SSF90123">
    <property type="entry name" value="ABC transporter transmembrane region"/>
    <property type="match status" value="1"/>
</dbReference>
<organism evidence="14 15">
    <name type="scientific">Rothia terrae</name>
    <dbReference type="NCBI Taxonomy" id="396015"/>
    <lineage>
        <taxon>Bacteria</taxon>
        <taxon>Bacillati</taxon>
        <taxon>Actinomycetota</taxon>
        <taxon>Actinomycetes</taxon>
        <taxon>Micrococcales</taxon>
        <taxon>Micrococcaceae</taxon>
        <taxon>Rothia</taxon>
    </lineage>
</organism>
<feature type="transmembrane region" description="Helical" evidence="11">
    <location>
        <begin position="59"/>
        <end position="86"/>
    </location>
</feature>
<dbReference type="RefSeq" id="WP_190723939.1">
    <property type="nucleotide sequence ID" value="NZ_CP061539.1"/>
</dbReference>
<keyword evidence="15" id="KW-1185">Reference proteome</keyword>
<keyword evidence="3" id="KW-1003">Cell membrane</keyword>
<sequence length="600" mass="64364">MQNSSYLHKREWMLVALALVSIVGQVFLDLKVPDYMQRITMRVATPGTVASDLTGDGALMLSAALGSLVLAVITGFCTAIVGTSLAKNLRQKVFSKTFELSSAQVNNIGTDSLITRSTNDVMQIQMFVVMGFQMLIKSPIMAIWASSKIATQSMAWAVPTAIAVVATIITLAVVIALVMPRMVRMQKITDGLNRVTREHISGLRVIRAYTSQSFHRNRFEEVNADLRNTTLFVNTGFAFLMPMLTVIMNALSLAIYGVGAHLINDAGSPGDKVTLFGQMVAFSSYALQVVSAFMMLAAVFIFAPRAWVSYTRVREVLGTEPDIADASASQVPASSSVLPTGSATAPSSATQTPAIEFDNVTFRYPGADNDALHGISFTVHRGETLAIIGSTGSGKSSLINLIPRFSDVRKGSVKINGTDVRHMTQSELRNGIAYVPQKSTLFSGTVASTIAFSHAEHDNAPQLVVSAAKTAEAAEFIERADKAYAAPVASGGSNFSGGQKQRLSIARAVAYQAPLMIFDDSFSALDYKTDSLVRSHLHDAGADTTLVIVAQRIGTVKNADKILVLDKGRAVGLGTHRELLASNPVYQEIARSQLSEEELA</sequence>
<dbReference type="InterPro" id="IPR003593">
    <property type="entry name" value="AAA+_ATPase"/>
</dbReference>
<dbReference type="GeneID" id="96623896"/>
<dbReference type="GO" id="GO:0016887">
    <property type="term" value="F:ATP hydrolysis activity"/>
    <property type="evidence" value="ECO:0007669"/>
    <property type="project" value="InterPro"/>
</dbReference>
<dbReference type="InterPro" id="IPR036640">
    <property type="entry name" value="ABC1_TM_sf"/>
</dbReference>
<dbReference type="InterPro" id="IPR027417">
    <property type="entry name" value="P-loop_NTPase"/>
</dbReference>
<feature type="transmembrane region" description="Helical" evidence="11">
    <location>
        <begin position="279"/>
        <end position="303"/>
    </location>
</feature>
<dbReference type="PROSITE" id="PS00211">
    <property type="entry name" value="ABC_TRANSPORTER_1"/>
    <property type="match status" value="1"/>
</dbReference>
<dbReference type="Pfam" id="PF00005">
    <property type="entry name" value="ABC_tran"/>
    <property type="match status" value="1"/>
</dbReference>
<keyword evidence="2" id="KW-0813">Transport</keyword>
<evidence type="ECO:0000256" key="7">
    <source>
        <dbReference type="ARBA" id="ARBA00022840"/>
    </source>
</evidence>
<evidence type="ECO:0000313" key="14">
    <source>
        <dbReference type="EMBL" id="QNV36936.1"/>
    </source>
</evidence>
<dbReference type="KEGG" id="rter:IDM49_06570"/>